<dbReference type="SUPFAM" id="SSF46689">
    <property type="entry name" value="Homeodomain-like"/>
    <property type="match status" value="1"/>
</dbReference>
<evidence type="ECO:0000256" key="4">
    <source>
        <dbReference type="PROSITE-ProRule" id="PRU00335"/>
    </source>
</evidence>
<dbReference type="EMBL" id="JPWF01000004">
    <property type="protein sequence ID" value="RCK37853.1"/>
    <property type="molecule type" value="Genomic_DNA"/>
</dbReference>
<evidence type="ECO:0000256" key="3">
    <source>
        <dbReference type="ARBA" id="ARBA00023163"/>
    </source>
</evidence>
<organism evidence="6 7">
    <name type="scientific">Thalassospira profundimaris</name>
    <dbReference type="NCBI Taxonomy" id="502049"/>
    <lineage>
        <taxon>Bacteria</taxon>
        <taxon>Pseudomonadati</taxon>
        <taxon>Pseudomonadota</taxon>
        <taxon>Alphaproteobacteria</taxon>
        <taxon>Rhodospirillales</taxon>
        <taxon>Thalassospiraceae</taxon>
        <taxon>Thalassospira</taxon>
    </lineage>
</organism>
<name>A0A367W8W4_9PROT</name>
<evidence type="ECO:0000313" key="7">
    <source>
        <dbReference type="Proteomes" id="UP000253226"/>
    </source>
</evidence>
<evidence type="ECO:0000256" key="2">
    <source>
        <dbReference type="ARBA" id="ARBA00023125"/>
    </source>
</evidence>
<dbReference type="Gene3D" id="1.10.357.10">
    <property type="entry name" value="Tetracycline Repressor, domain 2"/>
    <property type="match status" value="1"/>
</dbReference>
<dbReference type="GO" id="GO:0003677">
    <property type="term" value="F:DNA binding"/>
    <property type="evidence" value="ECO:0007669"/>
    <property type="project" value="UniProtKB-UniRule"/>
</dbReference>
<reference evidence="6 7" key="1">
    <citation type="submission" date="2014-07" db="EMBL/GenBank/DDBJ databases">
        <title>Draft genome sequence of Thalassospira profundimaris 35.</title>
        <authorList>
            <person name="Lai Q."/>
            <person name="Shao Z."/>
        </authorList>
    </citation>
    <scope>NUCLEOTIDE SEQUENCE [LARGE SCALE GENOMIC DNA]</scope>
    <source>
        <strain evidence="6 7">35</strain>
    </source>
</reference>
<dbReference type="PANTHER" id="PTHR47506">
    <property type="entry name" value="TRANSCRIPTIONAL REGULATORY PROTEIN"/>
    <property type="match status" value="1"/>
</dbReference>
<dbReference type="Pfam" id="PF00440">
    <property type="entry name" value="TetR_N"/>
    <property type="match status" value="1"/>
</dbReference>
<proteinExistence type="predicted"/>
<evidence type="ECO:0000256" key="1">
    <source>
        <dbReference type="ARBA" id="ARBA00023015"/>
    </source>
</evidence>
<evidence type="ECO:0000313" key="6">
    <source>
        <dbReference type="EMBL" id="RCK37853.1"/>
    </source>
</evidence>
<keyword evidence="2 4" id="KW-0238">DNA-binding</keyword>
<keyword evidence="1" id="KW-0805">Transcription regulation</keyword>
<dbReference type="InterPro" id="IPR009057">
    <property type="entry name" value="Homeodomain-like_sf"/>
</dbReference>
<dbReference type="InterPro" id="IPR036271">
    <property type="entry name" value="Tet_transcr_reg_TetR-rel_C_sf"/>
</dbReference>
<keyword evidence="3" id="KW-0804">Transcription</keyword>
<gene>
    <name evidence="6" type="ORF">TH19_07415</name>
</gene>
<accession>A0A367W8W4</accession>
<feature type="domain" description="HTH tetR-type" evidence="5">
    <location>
        <begin position="4"/>
        <end position="64"/>
    </location>
</feature>
<comment type="caution">
    <text evidence="6">The sequence shown here is derived from an EMBL/GenBank/DDBJ whole genome shotgun (WGS) entry which is preliminary data.</text>
</comment>
<dbReference type="RefSeq" id="WP_114101664.1">
    <property type="nucleotide sequence ID" value="NZ_JPWF01000004.1"/>
</dbReference>
<dbReference type="PANTHER" id="PTHR47506:SF7">
    <property type="entry name" value="TRANSCRIPTIONAL REGULATORY PROTEIN"/>
    <property type="match status" value="1"/>
</dbReference>
<feature type="DNA-binding region" description="H-T-H motif" evidence="4">
    <location>
        <begin position="27"/>
        <end position="46"/>
    </location>
</feature>
<evidence type="ECO:0000259" key="5">
    <source>
        <dbReference type="PROSITE" id="PS50977"/>
    </source>
</evidence>
<dbReference type="InterPro" id="IPR001647">
    <property type="entry name" value="HTH_TetR"/>
</dbReference>
<dbReference type="AlphaFoldDB" id="A0A367W8W4"/>
<dbReference type="PRINTS" id="PR00455">
    <property type="entry name" value="HTHTETR"/>
</dbReference>
<dbReference type="SUPFAM" id="SSF48498">
    <property type="entry name" value="Tetracyclin repressor-like, C-terminal domain"/>
    <property type="match status" value="1"/>
</dbReference>
<dbReference type="Proteomes" id="UP000253226">
    <property type="component" value="Unassembled WGS sequence"/>
</dbReference>
<dbReference type="PROSITE" id="PS50977">
    <property type="entry name" value="HTH_TETR_2"/>
    <property type="match status" value="1"/>
</dbReference>
<dbReference type="OrthoDB" id="9787680at2"/>
<sequence>MRKNSGYGRALQTASELFYAQGARAVGMELIVEKSGVAKTTIYRHFPTKDVLIEAFLDKEDDEFWSQWNEITGDCEPGISQLDALCDWIAQRVSRDTYRGCPQINIAAEFADPEHPARLVARRHKAEMHRRLTDICSTMPIKDPDGTAMQISLLFDGAFMSDGRLATRDAKSLLRDAVHRICAVAS</sequence>
<protein>
    <submittedName>
        <fullName evidence="6">TetR family transcriptional regulator</fullName>
    </submittedName>
</protein>